<evidence type="ECO:0000256" key="3">
    <source>
        <dbReference type="ARBA" id="ARBA00006991"/>
    </source>
</evidence>
<dbReference type="Ensembl" id="ENSELUT00000041026.3">
    <property type="protein sequence ID" value="ENSELUP00000019480.3"/>
    <property type="gene ID" value="ENSELUG00000018815.3"/>
</dbReference>
<keyword evidence="6 12" id="KW-0863">Zinc-finger</keyword>
<reference evidence="15" key="4">
    <citation type="submission" date="2025-09" db="UniProtKB">
        <authorList>
            <consortium name="Ensembl"/>
        </authorList>
    </citation>
    <scope>IDENTIFICATION</scope>
</reference>
<dbReference type="AlphaFoldDB" id="A0A3P8YSG0"/>
<dbReference type="InterPro" id="IPR013087">
    <property type="entry name" value="Znf_C2H2_type"/>
</dbReference>
<feature type="domain" description="C2H2-type" evidence="14">
    <location>
        <begin position="927"/>
        <end position="955"/>
    </location>
</feature>
<evidence type="ECO:0000256" key="12">
    <source>
        <dbReference type="PROSITE-ProRule" id="PRU00042"/>
    </source>
</evidence>
<evidence type="ECO:0000313" key="16">
    <source>
        <dbReference type="Proteomes" id="UP000265140"/>
    </source>
</evidence>
<dbReference type="PANTHER" id="PTHR47222:SF1">
    <property type="entry name" value="ZINC FINGER PROTEIN 592"/>
    <property type="match status" value="1"/>
</dbReference>
<feature type="region of interest" description="Disordered" evidence="13">
    <location>
        <begin position="467"/>
        <end position="487"/>
    </location>
</feature>
<dbReference type="PANTHER" id="PTHR47222">
    <property type="entry name" value="ZINC FINGER PROTEIN 532-RELATED"/>
    <property type="match status" value="1"/>
</dbReference>
<dbReference type="Proteomes" id="UP000265140">
    <property type="component" value="Chromosome 19"/>
</dbReference>
<keyword evidence="11" id="KW-0539">Nucleus</keyword>
<keyword evidence="8" id="KW-0805">Transcription regulation</keyword>
<evidence type="ECO:0000313" key="15">
    <source>
        <dbReference type="Ensembl" id="ENSELUP00000019480.3"/>
    </source>
</evidence>
<proteinExistence type="inferred from homology"/>
<dbReference type="Bgee" id="ENSELUG00000018815">
    <property type="expression patterns" value="Expressed in liver and 15 other cell types or tissues"/>
</dbReference>
<evidence type="ECO:0000259" key="14">
    <source>
        <dbReference type="PROSITE" id="PS50157"/>
    </source>
</evidence>
<dbReference type="PROSITE" id="PS50157">
    <property type="entry name" value="ZINC_FINGER_C2H2_2"/>
    <property type="match status" value="6"/>
</dbReference>
<keyword evidence="16" id="KW-1185">Reference proteome</keyword>
<dbReference type="Pfam" id="PF13894">
    <property type="entry name" value="zf-C2H2_4"/>
    <property type="match status" value="1"/>
</dbReference>
<evidence type="ECO:0000256" key="1">
    <source>
        <dbReference type="ARBA" id="ARBA00003767"/>
    </source>
</evidence>
<comment type="similarity">
    <text evidence="3">Belongs to the krueppel C2H2-type zinc-finger protein family.</text>
</comment>
<feature type="domain" description="C2H2-type" evidence="14">
    <location>
        <begin position="633"/>
        <end position="658"/>
    </location>
</feature>
<organism evidence="15 16">
    <name type="scientific">Esox lucius</name>
    <name type="common">Northern pike</name>
    <dbReference type="NCBI Taxonomy" id="8010"/>
    <lineage>
        <taxon>Eukaryota</taxon>
        <taxon>Metazoa</taxon>
        <taxon>Chordata</taxon>
        <taxon>Craniata</taxon>
        <taxon>Vertebrata</taxon>
        <taxon>Euteleostomi</taxon>
        <taxon>Actinopterygii</taxon>
        <taxon>Neopterygii</taxon>
        <taxon>Teleostei</taxon>
        <taxon>Protacanthopterygii</taxon>
        <taxon>Esociformes</taxon>
        <taxon>Esocidae</taxon>
        <taxon>Esox</taxon>
    </lineage>
</organism>
<evidence type="ECO:0000256" key="10">
    <source>
        <dbReference type="ARBA" id="ARBA00023163"/>
    </source>
</evidence>
<dbReference type="Pfam" id="PF25412">
    <property type="entry name" value="zf-C2H2_ZNF592"/>
    <property type="match status" value="1"/>
</dbReference>
<dbReference type="GeneTree" id="ENSGT00940000154437"/>
<reference evidence="15" key="3">
    <citation type="submission" date="2025-08" db="UniProtKB">
        <authorList>
            <consortium name="Ensembl"/>
        </authorList>
    </citation>
    <scope>IDENTIFICATION</scope>
</reference>
<feature type="region of interest" description="Disordered" evidence="13">
    <location>
        <begin position="257"/>
        <end position="279"/>
    </location>
</feature>
<comment type="function">
    <text evidence="1">May be involved in transcriptional regulation.</text>
</comment>
<feature type="region of interest" description="Disordered" evidence="13">
    <location>
        <begin position="230"/>
        <end position="249"/>
    </location>
</feature>
<dbReference type="PROSITE" id="PS00028">
    <property type="entry name" value="ZINC_FINGER_C2H2_1"/>
    <property type="match status" value="6"/>
</dbReference>
<dbReference type="SMART" id="SM00355">
    <property type="entry name" value="ZnF_C2H2"/>
    <property type="match status" value="13"/>
</dbReference>
<dbReference type="Gene3D" id="3.30.160.60">
    <property type="entry name" value="Classic Zinc Finger"/>
    <property type="match status" value="4"/>
</dbReference>
<feature type="domain" description="C2H2-type" evidence="14">
    <location>
        <begin position="776"/>
        <end position="803"/>
    </location>
</feature>
<feature type="domain" description="C2H2-type" evidence="14">
    <location>
        <begin position="1037"/>
        <end position="1065"/>
    </location>
</feature>
<sequence>MFDIDVFSGFYKHSNMGDMKTPDFDDLLAAFDIPDATSLDAKETIQENHDETESQLKHSAMCIDDRLSVHQSLGVSDVPAVSVIVKNTSCQELSDSGEKGEGPYFGHPLQNGLQGSDASMDCHEIGHCGSKSFVCALNGDRSRGFLGKTFAQHSPDGTLSFSNSFSQFSPISSPESEEIQSDGVDIYPKQRPYFPAVSMFMSAEPPISEHQKKTLSCTMVDKCHKVDCDTPEKLPRSQEESVKAENTRTEKMPDRNLIDQKGSRDSCSSPVVPTNEHNNIESSNSFKIVAASNMPTCNPCVKTPTSKLSSCLEALVALNARRDPSELPTSRDMSVARDGNTKVNLQVPMSPSSPRSLEAVRWLMKPPDSPISICSDSSGKRSPAQASGSPPAIPRVRIKTIKTTTGQIQRTVTSVVPDSENEEAQSVESSPSQSMMVEEVFSLSPFPSHNVIRDIIVDMPVKSTPVDPVPSKITDNGLEWNPKRPGPMPSPTIFHRISSPVLKSMPVAQHGPSTPKKIPSTQAGNSTNTGFLPKAMHLANLNLVPHSVAASVAARTTSHQQSQQQPLSTSVVCSTVPLVHQVKKAAPYPRAAIPSTAAGTLNRLLSNGNPLPTYVPNLSPPPDCNISLPPRGYCCLECGDSFGVERSLSYHYGRRSVHIEVACTHCAKTMVFFNKCALLAHAREHKNGGVVMQCTQLIMKPIAEGQIFAHTMSESSVHVGSHVPPSASPKSQPVMPLYPDKVNRHRLCCLECDKQLSDYRALAGHYQRLSEDIDGLMCKVCSMLLPNKCSYRAHQRIHTHKSPYCCPECGALSRSIDIQKHVKENCLHYARKAGFKCLHCDMIFMSFNVQKSHIEDKHCEVFYKCTICPVAFKSSDGCQMHLTTKHNASKESPQLIFKCSCETMFKKKQLLFQHFHQNAKKLSTCVFKCPECTTVFTQKQLLMQHFKGVHGGMFKEEMEKSAKTTEMTAQHQEVTLAFHQPKVNTGTRKRANLAGQNRKLHLKNSGWTCGECLHWLPDREAYISHMKSSHGRSLKRYPCRQCERSFNSSTSLRRHIRNDHDAKKKTFTCWYCTDKMTTFTTSIMLKNHISLMHGIKNPDFSLMSVSAPQDSCKQLGEHSNLQISKRPAVQSKEDGQDAAVLEGSSVKRLKPHFRCFKCGFTTEDGAHFRQHIPQHKTDGNTPQCLHCGLCFASLLSLNRHMFIVHKVKEPEEDKETMDVEYETSNKQEEDVGKAGVVVEREDLPHLLVTSEYSRAEDSTRLHCETALLNSHSTYTSHLEIHE</sequence>
<feature type="domain" description="C2H2-type" evidence="14">
    <location>
        <begin position="863"/>
        <end position="891"/>
    </location>
</feature>
<keyword evidence="5" id="KW-0677">Repeat</keyword>
<dbReference type="STRING" id="8010.ENSELUP00000019480"/>
<reference evidence="16" key="1">
    <citation type="journal article" date="2014" name="PLoS ONE">
        <title>The genome and linkage map of the northern pike (Esox lucius): conserved synteny revealed between the salmonid sister group and the Neoteleostei.</title>
        <authorList>
            <person name="Rondeau E.B."/>
            <person name="Minkley D.R."/>
            <person name="Leong J.S."/>
            <person name="Messmer A.M."/>
            <person name="Jantzen J.R."/>
            <person name="von Schalburg K.R."/>
            <person name="Lemon C."/>
            <person name="Bird N.H."/>
            <person name="Koop B.F."/>
        </authorList>
    </citation>
    <scope>NUCLEOTIDE SEQUENCE</scope>
</reference>
<evidence type="ECO:0000256" key="11">
    <source>
        <dbReference type="ARBA" id="ARBA00023242"/>
    </source>
</evidence>
<dbReference type="GO" id="GO:0008270">
    <property type="term" value="F:zinc ion binding"/>
    <property type="evidence" value="ECO:0007669"/>
    <property type="project" value="UniProtKB-KW"/>
</dbReference>
<dbReference type="InterPro" id="IPR041697">
    <property type="entry name" value="Znf-C2H2_11"/>
</dbReference>
<evidence type="ECO:0000256" key="2">
    <source>
        <dbReference type="ARBA" id="ARBA00004123"/>
    </source>
</evidence>
<dbReference type="GO" id="GO:0005634">
    <property type="term" value="C:nucleus"/>
    <property type="evidence" value="ECO:0007669"/>
    <property type="project" value="UniProtKB-SubCell"/>
</dbReference>
<dbReference type="InParanoid" id="A0A3P8YSG0"/>
<evidence type="ECO:0000256" key="8">
    <source>
        <dbReference type="ARBA" id="ARBA00023015"/>
    </source>
</evidence>
<comment type="subcellular location">
    <subcellularLocation>
        <location evidence="2">Nucleus</location>
    </subcellularLocation>
</comment>
<keyword evidence="7" id="KW-0862">Zinc</keyword>
<gene>
    <name evidence="15" type="primary">ZNF592</name>
</gene>
<feature type="region of interest" description="Disordered" evidence="13">
    <location>
        <begin position="368"/>
        <end position="392"/>
    </location>
</feature>
<evidence type="ECO:0000256" key="4">
    <source>
        <dbReference type="ARBA" id="ARBA00022723"/>
    </source>
</evidence>
<evidence type="ECO:0000256" key="6">
    <source>
        <dbReference type="ARBA" id="ARBA00022771"/>
    </source>
</evidence>
<name>A0A3P8YSG0_ESOLU</name>
<evidence type="ECO:0000256" key="5">
    <source>
        <dbReference type="ARBA" id="ARBA00022737"/>
    </source>
</evidence>
<feature type="compositionally biased region" description="Polar residues" evidence="13">
    <location>
        <begin position="265"/>
        <end position="279"/>
    </location>
</feature>
<protein>
    <recommendedName>
        <fullName evidence="14">C2H2-type domain-containing protein</fullName>
    </recommendedName>
</protein>
<evidence type="ECO:0000256" key="13">
    <source>
        <dbReference type="SAM" id="MobiDB-lite"/>
    </source>
</evidence>
<keyword evidence="9" id="KW-0238">DNA-binding</keyword>
<dbReference type="GO" id="GO:0003677">
    <property type="term" value="F:DNA binding"/>
    <property type="evidence" value="ECO:0007669"/>
    <property type="project" value="UniProtKB-KW"/>
</dbReference>
<accession>A0A3P8YSG0</accession>
<dbReference type="InterPro" id="IPR036236">
    <property type="entry name" value="Znf_C2H2_sf"/>
</dbReference>
<feature type="domain" description="C2H2-type" evidence="14">
    <location>
        <begin position="1182"/>
        <end position="1210"/>
    </location>
</feature>
<dbReference type="InterPro" id="IPR045914">
    <property type="entry name" value="Zn532-like"/>
</dbReference>
<dbReference type="OMA" id="SVKKYPC"/>
<dbReference type="InterPro" id="IPR057356">
    <property type="entry name" value="Znf-C2H2_ZNF592"/>
</dbReference>
<evidence type="ECO:0000256" key="7">
    <source>
        <dbReference type="ARBA" id="ARBA00022833"/>
    </source>
</evidence>
<dbReference type="SUPFAM" id="SSF57667">
    <property type="entry name" value="beta-beta-alpha zinc fingers"/>
    <property type="match status" value="3"/>
</dbReference>
<dbReference type="Pfam" id="PF16622">
    <property type="entry name" value="zf-C2H2_11"/>
    <property type="match status" value="1"/>
</dbReference>
<keyword evidence="10" id="KW-0804">Transcription</keyword>
<keyword evidence="4" id="KW-0479">Metal-binding</keyword>
<evidence type="ECO:0000256" key="9">
    <source>
        <dbReference type="ARBA" id="ARBA00023125"/>
    </source>
</evidence>
<reference evidence="15" key="2">
    <citation type="submission" date="2020-02" db="EMBL/GenBank/DDBJ databases">
        <title>Esox lucius (northern pike) genome, fEsoLuc1, primary haplotype.</title>
        <authorList>
            <person name="Myers G."/>
            <person name="Karagic N."/>
            <person name="Meyer A."/>
            <person name="Pippel M."/>
            <person name="Reichard M."/>
            <person name="Winkler S."/>
            <person name="Tracey A."/>
            <person name="Sims Y."/>
            <person name="Howe K."/>
            <person name="Rhie A."/>
            <person name="Formenti G."/>
            <person name="Durbin R."/>
            <person name="Fedrigo O."/>
            <person name="Jarvis E.D."/>
        </authorList>
    </citation>
    <scope>NUCLEOTIDE SEQUENCE [LARGE SCALE GENOMIC DNA]</scope>
</reference>